<sequence>MELFGLGYSWGGFPSLALHVNLFDRRVTPPPSGGPVLRLQIGLEDVADLIEDLERGLSAAKAG</sequence>
<dbReference type="InterPro" id="IPR015424">
    <property type="entry name" value="PyrdxlP-dep_Trfase"/>
</dbReference>
<gene>
    <name evidence="4" type="ORF">GGE31_004374</name>
    <name evidence="3" type="ORF">GGE33_004415</name>
    <name evidence="5" type="ORF">GGE35_004297</name>
</gene>
<dbReference type="Proteomes" id="UP000520770">
    <property type="component" value="Unassembled WGS sequence"/>
</dbReference>
<evidence type="ECO:0000313" key="5">
    <source>
        <dbReference type="EMBL" id="MBB4448451.1"/>
    </source>
</evidence>
<dbReference type="PANTHER" id="PTHR43500">
    <property type="entry name" value="CYSTATHIONINE BETA-LYASE-RELATED"/>
    <property type="match status" value="1"/>
</dbReference>
<dbReference type="Gene3D" id="3.90.1150.10">
    <property type="entry name" value="Aspartate Aminotransferase, domain 1"/>
    <property type="match status" value="1"/>
</dbReference>
<dbReference type="GO" id="GO:0047804">
    <property type="term" value="F:cysteine-S-conjugate beta-lyase activity"/>
    <property type="evidence" value="ECO:0007669"/>
    <property type="project" value="InterPro"/>
</dbReference>
<comment type="similarity">
    <text evidence="1">Belongs to the trans-sulfuration enzymes family.</text>
</comment>
<evidence type="ECO:0000256" key="1">
    <source>
        <dbReference type="ARBA" id="ARBA00009077"/>
    </source>
</evidence>
<evidence type="ECO:0000313" key="7">
    <source>
        <dbReference type="Proteomes" id="UP000524535"/>
    </source>
</evidence>
<evidence type="ECO:0000313" key="6">
    <source>
        <dbReference type="Proteomes" id="UP000520770"/>
    </source>
</evidence>
<accession>A0A7W6V1X1</accession>
<evidence type="ECO:0000256" key="2">
    <source>
        <dbReference type="ARBA" id="ARBA00023239"/>
    </source>
</evidence>
<organism evidence="5 8">
    <name type="scientific">Aliirhizobium cellulosilyticum</name>
    <dbReference type="NCBI Taxonomy" id="393664"/>
    <lineage>
        <taxon>Bacteria</taxon>
        <taxon>Pseudomonadati</taxon>
        <taxon>Pseudomonadota</taxon>
        <taxon>Alphaproteobacteria</taxon>
        <taxon>Hyphomicrobiales</taxon>
        <taxon>Rhizobiaceae</taxon>
        <taxon>Aliirhizobium</taxon>
    </lineage>
</organism>
<evidence type="ECO:0000313" key="3">
    <source>
        <dbReference type="EMBL" id="MBB4350641.1"/>
    </source>
</evidence>
<dbReference type="InterPro" id="IPR006233">
    <property type="entry name" value="Cys_b_lyase_bac"/>
</dbReference>
<comment type="caution">
    <text evidence="5">The sequence shown here is derived from an EMBL/GenBank/DDBJ whole genome shotgun (WGS) entry which is preliminary data.</text>
</comment>
<dbReference type="GO" id="GO:0019450">
    <property type="term" value="P:L-cysteine catabolic process to pyruvate"/>
    <property type="evidence" value="ECO:0007669"/>
    <property type="project" value="TreeGrafter"/>
</dbReference>
<protein>
    <submittedName>
        <fullName evidence="5">Cystathionine beta-lyase/cystathionine gamma-synthase</fullName>
    </submittedName>
</protein>
<dbReference type="PANTHER" id="PTHR43500:SF1">
    <property type="entry name" value="CYSTATHIONINE BETA-LYASE-RELATED"/>
    <property type="match status" value="1"/>
</dbReference>
<dbReference type="EMBL" id="JACIHM010000007">
    <property type="protein sequence ID" value="MBB4448451.1"/>
    <property type="molecule type" value="Genomic_DNA"/>
</dbReference>
<dbReference type="InterPro" id="IPR015422">
    <property type="entry name" value="PyrdxlP-dep_Trfase_small"/>
</dbReference>
<dbReference type="SUPFAM" id="SSF53383">
    <property type="entry name" value="PLP-dependent transferases"/>
    <property type="match status" value="1"/>
</dbReference>
<name>A0A7W6V1X1_9HYPH</name>
<reference evidence="6 7" key="1">
    <citation type="submission" date="2020-08" db="EMBL/GenBank/DDBJ databases">
        <title>Genomic Encyclopedia of Type Strains, Phase IV (KMG-V): Genome sequencing to study the core and pangenomes of soil and plant-associated prokaryotes.</title>
        <authorList>
            <person name="Whitman W."/>
        </authorList>
    </citation>
    <scope>NUCLEOTIDE SEQUENCE [LARGE SCALE GENOMIC DNA]</scope>
    <source>
        <strain evidence="4 7">SEMIA 444</strain>
        <strain evidence="3 6">SEMIA 448</strain>
        <strain evidence="5 8">SEMIA 452</strain>
    </source>
</reference>
<dbReference type="Proteomes" id="UP000524535">
    <property type="component" value="Unassembled WGS sequence"/>
</dbReference>
<dbReference type="EMBL" id="JACIGW010000006">
    <property type="protein sequence ID" value="MBB4350641.1"/>
    <property type="molecule type" value="Genomic_DNA"/>
</dbReference>
<dbReference type="EMBL" id="JACIGY010000007">
    <property type="protein sequence ID" value="MBB4413836.1"/>
    <property type="molecule type" value="Genomic_DNA"/>
</dbReference>
<evidence type="ECO:0000313" key="8">
    <source>
        <dbReference type="Proteomes" id="UP000576087"/>
    </source>
</evidence>
<keyword evidence="7" id="KW-1185">Reference proteome</keyword>
<keyword evidence="2 5" id="KW-0456">Lyase</keyword>
<dbReference type="AlphaFoldDB" id="A0A7W6V1X1"/>
<dbReference type="Proteomes" id="UP000576087">
    <property type="component" value="Unassembled WGS sequence"/>
</dbReference>
<proteinExistence type="inferred from homology"/>
<evidence type="ECO:0000313" key="4">
    <source>
        <dbReference type="EMBL" id="MBB4413836.1"/>
    </source>
</evidence>